<dbReference type="Pfam" id="PF00486">
    <property type="entry name" value="Trans_reg_C"/>
    <property type="match status" value="1"/>
</dbReference>
<evidence type="ECO:0000256" key="1">
    <source>
        <dbReference type="ARBA" id="ARBA00004496"/>
    </source>
</evidence>
<dbReference type="GO" id="GO:0032993">
    <property type="term" value="C:protein-DNA complex"/>
    <property type="evidence" value="ECO:0007669"/>
    <property type="project" value="TreeGrafter"/>
</dbReference>
<dbReference type="GO" id="GO:0005829">
    <property type="term" value="C:cytosol"/>
    <property type="evidence" value="ECO:0007669"/>
    <property type="project" value="TreeGrafter"/>
</dbReference>
<evidence type="ECO:0000256" key="6">
    <source>
        <dbReference type="ARBA" id="ARBA00023163"/>
    </source>
</evidence>
<proteinExistence type="predicted"/>
<dbReference type="InterPro" id="IPR011006">
    <property type="entry name" value="CheY-like_superfamily"/>
</dbReference>
<dbReference type="InterPro" id="IPR039420">
    <property type="entry name" value="WalR-like"/>
</dbReference>
<protein>
    <submittedName>
        <fullName evidence="11">PhoB family transcriptional regulator</fullName>
    </submittedName>
</protein>
<evidence type="ECO:0000256" key="3">
    <source>
        <dbReference type="ARBA" id="ARBA00023012"/>
    </source>
</evidence>
<keyword evidence="6" id="KW-0804">Transcription</keyword>
<dbReference type="SUPFAM" id="SSF46894">
    <property type="entry name" value="C-terminal effector domain of the bipartite response regulators"/>
    <property type="match status" value="1"/>
</dbReference>
<comment type="subcellular location">
    <subcellularLocation>
        <location evidence="1">Cytoplasm</location>
    </subcellularLocation>
</comment>
<evidence type="ECO:0000313" key="11">
    <source>
        <dbReference type="EMBL" id="OAH57760.1"/>
    </source>
</evidence>
<feature type="DNA-binding region" description="OmpR/PhoB-type" evidence="8">
    <location>
        <begin position="127"/>
        <end position="225"/>
    </location>
</feature>
<feature type="modified residue" description="4-aspartylphosphate" evidence="7">
    <location>
        <position position="52"/>
    </location>
</feature>
<gene>
    <name evidence="11" type="ORF">AWH48_01705</name>
</gene>
<dbReference type="Gene3D" id="1.10.10.10">
    <property type="entry name" value="Winged helix-like DNA-binding domain superfamily/Winged helix DNA-binding domain"/>
    <property type="match status" value="1"/>
</dbReference>
<name>A0A177KWK6_9BACI</name>
<dbReference type="PROSITE" id="PS51755">
    <property type="entry name" value="OMPR_PHOB"/>
    <property type="match status" value="1"/>
</dbReference>
<dbReference type="EMBL" id="LQWZ01000012">
    <property type="protein sequence ID" value="OAH57760.1"/>
    <property type="molecule type" value="Genomic_DNA"/>
</dbReference>
<feature type="domain" description="OmpR/PhoB-type" evidence="10">
    <location>
        <begin position="127"/>
        <end position="225"/>
    </location>
</feature>
<sequence length="225" mass="26284">MQTILIVEDEERLAEFLELELKYEGYSVEIAYDGRLGLEKALHQDFDIILLDLMLPGLNGIEVCRRLRTAKDTPIIMLTAKDSVMDRVMGLDNGADDYLSKPFAIEELLARMRVIFKRQERLAANQTISLKFKNLVLDVESRLLTKENETIELTNKEFELLSFFMKNINRVLTRDMLLEQIWSYDTTVETNVIDVYVRHLRNKLNTNEKEPYIQTVRGVGYVMRD</sequence>
<keyword evidence="3" id="KW-0902">Two-component regulatory system</keyword>
<evidence type="ECO:0000259" key="10">
    <source>
        <dbReference type="PROSITE" id="PS51755"/>
    </source>
</evidence>
<dbReference type="Gene3D" id="6.10.250.690">
    <property type="match status" value="1"/>
</dbReference>
<dbReference type="CDD" id="cd00383">
    <property type="entry name" value="trans_reg_C"/>
    <property type="match status" value="1"/>
</dbReference>
<dbReference type="Gene3D" id="3.40.50.2300">
    <property type="match status" value="1"/>
</dbReference>
<dbReference type="SMART" id="SM00862">
    <property type="entry name" value="Trans_reg_C"/>
    <property type="match status" value="1"/>
</dbReference>
<dbReference type="InterPro" id="IPR016032">
    <property type="entry name" value="Sig_transdc_resp-reg_C-effctor"/>
</dbReference>
<dbReference type="InterPro" id="IPR001789">
    <property type="entry name" value="Sig_transdc_resp-reg_receiver"/>
</dbReference>
<dbReference type="AlphaFoldDB" id="A0A177KWK6"/>
<organism evidence="11 12">
    <name type="scientific">Domibacillus aminovorans</name>
    <dbReference type="NCBI Taxonomy" id="29332"/>
    <lineage>
        <taxon>Bacteria</taxon>
        <taxon>Bacillati</taxon>
        <taxon>Bacillota</taxon>
        <taxon>Bacilli</taxon>
        <taxon>Bacillales</taxon>
        <taxon>Bacillaceae</taxon>
        <taxon>Domibacillus</taxon>
    </lineage>
</organism>
<dbReference type="Pfam" id="PF00072">
    <property type="entry name" value="Response_reg"/>
    <property type="match status" value="1"/>
</dbReference>
<evidence type="ECO:0000259" key="9">
    <source>
        <dbReference type="PROSITE" id="PS50110"/>
    </source>
</evidence>
<dbReference type="RefSeq" id="WP_063974724.1">
    <property type="nucleotide sequence ID" value="NZ_LQWZ01000012.1"/>
</dbReference>
<dbReference type="InterPro" id="IPR001867">
    <property type="entry name" value="OmpR/PhoB-type_DNA-bd"/>
</dbReference>
<evidence type="ECO:0000256" key="5">
    <source>
        <dbReference type="ARBA" id="ARBA00023125"/>
    </source>
</evidence>
<accession>A0A177KWK6</accession>
<dbReference type="CDD" id="cd19935">
    <property type="entry name" value="REC_OmpR_CusR-like"/>
    <property type="match status" value="1"/>
</dbReference>
<evidence type="ECO:0000313" key="12">
    <source>
        <dbReference type="Proteomes" id="UP000077271"/>
    </source>
</evidence>
<dbReference type="FunFam" id="3.40.50.2300:FF:000001">
    <property type="entry name" value="DNA-binding response regulator PhoB"/>
    <property type="match status" value="1"/>
</dbReference>
<dbReference type="GO" id="GO:0000976">
    <property type="term" value="F:transcription cis-regulatory region binding"/>
    <property type="evidence" value="ECO:0007669"/>
    <property type="project" value="TreeGrafter"/>
</dbReference>
<dbReference type="InterPro" id="IPR036388">
    <property type="entry name" value="WH-like_DNA-bd_sf"/>
</dbReference>
<evidence type="ECO:0000256" key="8">
    <source>
        <dbReference type="PROSITE-ProRule" id="PRU01091"/>
    </source>
</evidence>
<keyword evidence="5 8" id="KW-0238">DNA-binding</keyword>
<dbReference type="SUPFAM" id="SSF52172">
    <property type="entry name" value="CheY-like"/>
    <property type="match status" value="1"/>
</dbReference>
<keyword evidence="2 7" id="KW-0597">Phosphoprotein</keyword>
<reference evidence="11 12" key="1">
    <citation type="submission" date="2016-01" db="EMBL/GenBank/DDBJ databases">
        <title>Investigation of taxonomic status of Bacillus aminovorans.</title>
        <authorList>
            <person name="Verma A."/>
            <person name="Pal Y."/>
            <person name="Krishnamurthi S."/>
        </authorList>
    </citation>
    <scope>NUCLEOTIDE SEQUENCE [LARGE SCALE GENOMIC DNA]</scope>
    <source>
        <strain evidence="11 12">DSM 4337</strain>
    </source>
</reference>
<dbReference type="FunFam" id="1.10.10.10:FF:000005">
    <property type="entry name" value="Two-component system response regulator"/>
    <property type="match status" value="1"/>
</dbReference>
<feature type="domain" description="Response regulatory" evidence="9">
    <location>
        <begin position="3"/>
        <end position="116"/>
    </location>
</feature>
<dbReference type="PANTHER" id="PTHR48111">
    <property type="entry name" value="REGULATOR OF RPOS"/>
    <property type="match status" value="1"/>
</dbReference>
<dbReference type="SMART" id="SM00448">
    <property type="entry name" value="REC"/>
    <property type="match status" value="1"/>
</dbReference>
<comment type="caution">
    <text evidence="11">The sequence shown here is derived from an EMBL/GenBank/DDBJ whole genome shotgun (WGS) entry which is preliminary data.</text>
</comment>
<dbReference type="PROSITE" id="PS50110">
    <property type="entry name" value="RESPONSE_REGULATORY"/>
    <property type="match status" value="1"/>
</dbReference>
<dbReference type="PANTHER" id="PTHR48111:SF22">
    <property type="entry name" value="REGULATOR OF RPOS"/>
    <property type="match status" value="1"/>
</dbReference>
<evidence type="ECO:0000256" key="2">
    <source>
        <dbReference type="ARBA" id="ARBA00022553"/>
    </source>
</evidence>
<dbReference type="GO" id="GO:0000156">
    <property type="term" value="F:phosphorelay response regulator activity"/>
    <property type="evidence" value="ECO:0007669"/>
    <property type="project" value="TreeGrafter"/>
</dbReference>
<dbReference type="OrthoDB" id="9790442at2"/>
<dbReference type="GO" id="GO:0006355">
    <property type="term" value="P:regulation of DNA-templated transcription"/>
    <property type="evidence" value="ECO:0007669"/>
    <property type="project" value="InterPro"/>
</dbReference>
<keyword evidence="4" id="KW-0805">Transcription regulation</keyword>
<evidence type="ECO:0000256" key="7">
    <source>
        <dbReference type="PROSITE-ProRule" id="PRU00169"/>
    </source>
</evidence>
<evidence type="ECO:0000256" key="4">
    <source>
        <dbReference type="ARBA" id="ARBA00023015"/>
    </source>
</evidence>
<dbReference type="Proteomes" id="UP000077271">
    <property type="component" value="Unassembled WGS sequence"/>
</dbReference>